<dbReference type="GeneID" id="36540378"/>
<dbReference type="SUPFAM" id="SSF63829">
    <property type="entry name" value="Calcium-dependent phosphotriesterase"/>
    <property type="match status" value="1"/>
</dbReference>
<dbReference type="EMBL" id="MSFM01000001">
    <property type="protein sequence ID" value="PKY08417.1"/>
    <property type="molecule type" value="Genomic_DNA"/>
</dbReference>
<organism evidence="1 2">
    <name type="scientific">Aspergillus campestris (strain IBT 28561)</name>
    <dbReference type="NCBI Taxonomy" id="1392248"/>
    <lineage>
        <taxon>Eukaryota</taxon>
        <taxon>Fungi</taxon>
        <taxon>Dikarya</taxon>
        <taxon>Ascomycota</taxon>
        <taxon>Pezizomycotina</taxon>
        <taxon>Eurotiomycetes</taxon>
        <taxon>Eurotiomycetidae</taxon>
        <taxon>Eurotiales</taxon>
        <taxon>Aspergillaceae</taxon>
        <taxon>Aspergillus</taxon>
        <taxon>Aspergillus subgen. Circumdati</taxon>
    </lineage>
</organism>
<dbReference type="InterPro" id="IPR010262">
    <property type="entry name" value="Arylsulfotransferase_bact"/>
</dbReference>
<sequence length="406" mass="45084">MEQNTLRRRGLGLRGLDTENLTPGYVLYTPLTSSTTHLISSTTGEEVHRWTLPYRAGRHARLLPDGVTLAYNGAHPTPPDQPSFPMWSKYRGGVMAHVSPDGTILREYRDPLAHHDQLHSDDRRIILYTTMEPLTPAQAARVRGGVPGSEADSNKTIYGDCIRLVLPWESSNHSSSDDFEPGGGGTGGAKLLWEWRAADHLDPAEYPLLPHYARNHWPFVNGLAVDGDGNIVASLRSASKVIVINRDTGAVVWSVGQPVVNQQHCPVVLPPSGDLMVFDNGVFRPEKSKPFSKAVIVSRETKEVGWEWMDASTGGVGFLSPFMGSAMPVKGSSNVLLCEGAMGRILEVTRDGRVVWEFVVPQLRDYRGLMEEREVLQMEKIGSLYESNGIFRAYKYRPEEIPWLEK</sequence>
<dbReference type="RefSeq" id="XP_024697011.1">
    <property type="nucleotide sequence ID" value="XM_024832855.1"/>
</dbReference>
<dbReference type="AlphaFoldDB" id="A0A2I1DEW0"/>
<dbReference type="InterPro" id="IPR053143">
    <property type="entry name" value="Arylsulfate_ST"/>
</dbReference>
<reference evidence="1" key="1">
    <citation type="submission" date="2016-12" db="EMBL/GenBank/DDBJ databases">
        <title>The genomes of Aspergillus section Nigri reveals drivers in fungal speciation.</title>
        <authorList>
            <consortium name="DOE Joint Genome Institute"/>
            <person name="Vesth T.C."/>
            <person name="Nybo J."/>
            <person name="Theobald S."/>
            <person name="Brandl J."/>
            <person name="Frisvad J.C."/>
            <person name="Nielsen K.F."/>
            <person name="Lyhne E.K."/>
            <person name="Kogle M.E."/>
            <person name="Kuo A."/>
            <person name="Riley R."/>
            <person name="Clum A."/>
            <person name="Nolan M."/>
            <person name="Lipzen A."/>
            <person name="Salamov A."/>
            <person name="Henrissat B."/>
            <person name="Wiebenga A."/>
            <person name="De vries R.P."/>
            <person name="Grigoriev I.V."/>
            <person name="Mortensen U.H."/>
            <person name="Andersen M.R."/>
            <person name="Baker S.E."/>
        </authorList>
    </citation>
    <scope>NUCLEOTIDE SEQUENCE</scope>
    <source>
        <strain evidence="1">IBT 28561</strain>
    </source>
</reference>
<dbReference type="PANTHER" id="PTHR35340:SF5">
    <property type="entry name" value="ASST-DOMAIN-CONTAINING PROTEIN"/>
    <property type="match status" value="1"/>
</dbReference>
<dbReference type="Gene3D" id="2.130.10.10">
    <property type="entry name" value="YVTN repeat-like/Quinoprotein amine dehydrogenase"/>
    <property type="match status" value="1"/>
</dbReference>
<dbReference type="Pfam" id="PF05935">
    <property type="entry name" value="Arylsulfotrans"/>
    <property type="match status" value="1"/>
</dbReference>
<dbReference type="OrthoDB" id="202289at2759"/>
<accession>A0A2I1DEW0</accession>
<proteinExistence type="predicted"/>
<name>A0A2I1DEW0_ASPC2</name>
<evidence type="ECO:0000313" key="1">
    <source>
        <dbReference type="EMBL" id="PKY08417.1"/>
    </source>
</evidence>
<evidence type="ECO:0000313" key="2">
    <source>
        <dbReference type="Proteomes" id="UP000234254"/>
    </source>
</evidence>
<dbReference type="GO" id="GO:0004062">
    <property type="term" value="F:aryl sulfotransferase activity"/>
    <property type="evidence" value="ECO:0007669"/>
    <property type="project" value="InterPro"/>
</dbReference>
<dbReference type="VEuPathDB" id="FungiDB:P168DRAFT_16272"/>
<dbReference type="PANTHER" id="PTHR35340">
    <property type="entry name" value="PQQ ENZYME REPEAT PROTEIN-RELATED"/>
    <property type="match status" value="1"/>
</dbReference>
<dbReference type="InterPro" id="IPR015943">
    <property type="entry name" value="WD40/YVTN_repeat-like_dom_sf"/>
</dbReference>
<gene>
    <name evidence="1" type="ORF">P168DRAFT_16272</name>
</gene>
<evidence type="ECO:0008006" key="3">
    <source>
        <dbReference type="Google" id="ProtNLM"/>
    </source>
</evidence>
<dbReference type="Proteomes" id="UP000234254">
    <property type="component" value="Unassembled WGS sequence"/>
</dbReference>
<comment type="caution">
    <text evidence="1">The sequence shown here is derived from an EMBL/GenBank/DDBJ whole genome shotgun (WGS) entry which is preliminary data.</text>
</comment>
<keyword evidence="2" id="KW-1185">Reference proteome</keyword>
<protein>
    <recommendedName>
        <fullName evidence="3">PQQ enzyme repeat protein</fullName>
    </recommendedName>
</protein>